<dbReference type="InterPro" id="IPR051910">
    <property type="entry name" value="ComF/GntX_DNA_util-trans"/>
</dbReference>
<dbReference type="SUPFAM" id="SSF53271">
    <property type="entry name" value="PRTase-like"/>
    <property type="match status" value="1"/>
</dbReference>
<dbReference type="KEGG" id="marb:CJ263_09515"/>
<name>A0A223VBF4_9FLAO</name>
<reference evidence="3 4" key="1">
    <citation type="submission" date="2017-08" db="EMBL/GenBank/DDBJ databases">
        <title>The complete genome sequence of Maribacter sp. B1, isolated from deep-sea sediment.</title>
        <authorList>
            <person name="Wu Y.-H."/>
            <person name="Cheng H."/>
            <person name="Xu X.-W."/>
        </authorList>
    </citation>
    <scope>NUCLEOTIDE SEQUENCE [LARGE SCALE GENOMIC DNA]</scope>
    <source>
        <strain evidence="3 4">B1</strain>
    </source>
</reference>
<organism evidence="3 4">
    <name type="scientific">Maribacter cobaltidurans</name>
    <dbReference type="NCBI Taxonomy" id="1178778"/>
    <lineage>
        <taxon>Bacteria</taxon>
        <taxon>Pseudomonadati</taxon>
        <taxon>Bacteroidota</taxon>
        <taxon>Flavobacteriia</taxon>
        <taxon>Flavobacteriales</taxon>
        <taxon>Flavobacteriaceae</taxon>
        <taxon>Maribacter</taxon>
    </lineage>
</organism>
<dbReference type="PANTHER" id="PTHR47505">
    <property type="entry name" value="DNA UTILIZATION PROTEIN YHGH"/>
    <property type="match status" value="1"/>
</dbReference>
<accession>A0A223VBF4</accession>
<dbReference type="CDD" id="cd06223">
    <property type="entry name" value="PRTases_typeI"/>
    <property type="match status" value="1"/>
</dbReference>
<evidence type="ECO:0000313" key="3">
    <source>
        <dbReference type="EMBL" id="ASV32642.1"/>
    </source>
</evidence>
<evidence type="ECO:0000256" key="1">
    <source>
        <dbReference type="ARBA" id="ARBA00008007"/>
    </source>
</evidence>
<dbReference type="Gene3D" id="3.40.50.2020">
    <property type="match status" value="1"/>
</dbReference>
<dbReference type="Proteomes" id="UP000215244">
    <property type="component" value="Chromosome"/>
</dbReference>
<dbReference type="Pfam" id="PF00156">
    <property type="entry name" value="Pribosyltran"/>
    <property type="match status" value="1"/>
</dbReference>
<dbReference type="OrthoDB" id="9779910at2"/>
<sequence>MLTKLSNIANDINTLLFPHACFGCNDRLIRGEKLLCTVCRHQLPLTDYTFNEENPVDRIFYGRINIKKASSFLHFTDYGIVKNLIHNLKYKNQEQIGEFLGNWYGHIIKENDHLPKIDYVIPVPLHRKKLRKRGYNQTALFAKQLAKHLASEYLEDVLVKTANTRTQTKKSRLARWYDNKSLYEITNAELLKNKTLLLVDDVITTGATMELCAEALLKIEGITLFIASIAVVD</sequence>
<proteinExistence type="inferred from homology"/>
<evidence type="ECO:0000259" key="2">
    <source>
        <dbReference type="Pfam" id="PF00156"/>
    </source>
</evidence>
<gene>
    <name evidence="3" type="ORF">CJ263_09515</name>
</gene>
<dbReference type="AlphaFoldDB" id="A0A223VBF4"/>
<dbReference type="PANTHER" id="PTHR47505:SF1">
    <property type="entry name" value="DNA UTILIZATION PROTEIN YHGH"/>
    <property type="match status" value="1"/>
</dbReference>
<keyword evidence="4" id="KW-1185">Reference proteome</keyword>
<feature type="domain" description="Phosphoribosyltransferase" evidence="2">
    <location>
        <begin position="140"/>
        <end position="223"/>
    </location>
</feature>
<keyword evidence="3" id="KW-0328">Glycosyltransferase</keyword>
<dbReference type="GO" id="GO:0016757">
    <property type="term" value="F:glycosyltransferase activity"/>
    <property type="evidence" value="ECO:0007669"/>
    <property type="project" value="UniProtKB-KW"/>
</dbReference>
<dbReference type="InterPro" id="IPR029057">
    <property type="entry name" value="PRTase-like"/>
</dbReference>
<keyword evidence="3" id="KW-0808">Transferase</keyword>
<comment type="similarity">
    <text evidence="1">Belongs to the ComF/GntX family.</text>
</comment>
<dbReference type="EMBL" id="CP022957">
    <property type="protein sequence ID" value="ASV32642.1"/>
    <property type="molecule type" value="Genomic_DNA"/>
</dbReference>
<evidence type="ECO:0000313" key="4">
    <source>
        <dbReference type="Proteomes" id="UP000215244"/>
    </source>
</evidence>
<protein>
    <submittedName>
        <fullName evidence="3">Amidophosphoribosyltransferase</fullName>
    </submittedName>
</protein>
<dbReference type="InterPro" id="IPR000836">
    <property type="entry name" value="PRTase_dom"/>
</dbReference>